<protein>
    <submittedName>
        <fullName evidence="2">Serine/threonine-protein kinase tousled-like 1</fullName>
    </submittedName>
</protein>
<reference evidence="3" key="1">
    <citation type="journal article" date="2019" name="Curr. Biol.">
        <title>Genome Sequence of Striga asiatica Provides Insight into the Evolution of Plant Parasitism.</title>
        <authorList>
            <person name="Yoshida S."/>
            <person name="Kim S."/>
            <person name="Wafula E.K."/>
            <person name="Tanskanen J."/>
            <person name="Kim Y.M."/>
            <person name="Honaas L."/>
            <person name="Yang Z."/>
            <person name="Spallek T."/>
            <person name="Conn C.E."/>
            <person name="Ichihashi Y."/>
            <person name="Cheong K."/>
            <person name="Cui S."/>
            <person name="Der J.P."/>
            <person name="Gundlach H."/>
            <person name="Jiao Y."/>
            <person name="Hori C."/>
            <person name="Ishida J.K."/>
            <person name="Kasahara H."/>
            <person name="Kiba T."/>
            <person name="Kim M.S."/>
            <person name="Koo N."/>
            <person name="Laohavisit A."/>
            <person name="Lee Y.H."/>
            <person name="Lumba S."/>
            <person name="McCourt P."/>
            <person name="Mortimer J.C."/>
            <person name="Mutuku J.M."/>
            <person name="Nomura T."/>
            <person name="Sasaki-Sekimoto Y."/>
            <person name="Seto Y."/>
            <person name="Wang Y."/>
            <person name="Wakatake T."/>
            <person name="Sakakibara H."/>
            <person name="Demura T."/>
            <person name="Yamaguchi S."/>
            <person name="Yoneyama K."/>
            <person name="Manabe R.I."/>
            <person name="Nelson D.C."/>
            <person name="Schulman A.H."/>
            <person name="Timko M.P."/>
            <person name="dePamphilis C.W."/>
            <person name="Choi D."/>
            <person name="Shirasu K."/>
        </authorList>
    </citation>
    <scope>NUCLEOTIDE SEQUENCE [LARGE SCALE GENOMIC DNA]</scope>
    <source>
        <strain evidence="3">cv. UVA1</strain>
    </source>
</reference>
<accession>A0A5A7P5Z6</accession>
<dbReference type="AlphaFoldDB" id="A0A5A7P5Z6"/>
<keyword evidence="2" id="KW-0808">Transferase</keyword>
<sequence>MNFDPGLQCLVPSTGFFIRSDKSRSLKTIHHRHAHVLQNIVRYRLSEVVSTSHDPTSSCDDVTKSLGDNESSNNKVPSFWILLEAWEEESNVPRVRGGKRKTPERRSSSMMSW</sequence>
<keyword evidence="3" id="KW-1185">Reference proteome</keyword>
<evidence type="ECO:0000313" key="2">
    <source>
        <dbReference type="EMBL" id="GER28162.1"/>
    </source>
</evidence>
<proteinExistence type="predicted"/>
<comment type="caution">
    <text evidence="2">The sequence shown here is derived from an EMBL/GenBank/DDBJ whole genome shotgun (WGS) entry which is preliminary data.</text>
</comment>
<dbReference type="GO" id="GO:0016301">
    <property type="term" value="F:kinase activity"/>
    <property type="evidence" value="ECO:0007669"/>
    <property type="project" value="UniProtKB-KW"/>
</dbReference>
<feature type="region of interest" description="Disordered" evidence="1">
    <location>
        <begin position="51"/>
        <end position="72"/>
    </location>
</feature>
<name>A0A5A7P5Z6_STRAF</name>
<evidence type="ECO:0000256" key="1">
    <source>
        <dbReference type="SAM" id="MobiDB-lite"/>
    </source>
</evidence>
<feature type="region of interest" description="Disordered" evidence="1">
    <location>
        <begin position="92"/>
        <end position="113"/>
    </location>
</feature>
<evidence type="ECO:0000313" key="3">
    <source>
        <dbReference type="Proteomes" id="UP000325081"/>
    </source>
</evidence>
<keyword evidence="2" id="KW-0418">Kinase</keyword>
<gene>
    <name evidence="2" type="ORF">STAS_03946</name>
</gene>
<dbReference type="EMBL" id="BKCP01002336">
    <property type="protein sequence ID" value="GER28162.1"/>
    <property type="molecule type" value="Genomic_DNA"/>
</dbReference>
<dbReference type="Proteomes" id="UP000325081">
    <property type="component" value="Unassembled WGS sequence"/>
</dbReference>
<organism evidence="2 3">
    <name type="scientific">Striga asiatica</name>
    <name type="common">Asiatic witchweed</name>
    <name type="synonym">Buchnera asiatica</name>
    <dbReference type="NCBI Taxonomy" id="4170"/>
    <lineage>
        <taxon>Eukaryota</taxon>
        <taxon>Viridiplantae</taxon>
        <taxon>Streptophyta</taxon>
        <taxon>Embryophyta</taxon>
        <taxon>Tracheophyta</taxon>
        <taxon>Spermatophyta</taxon>
        <taxon>Magnoliopsida</taxon>
        <taxon>eudicotyledons</taxon>
        <taxon>Gunneridae</taxon>
        <taxon>Pentapetalae</taxon>
        <taxon>asterids</taxon>
        <taxon>lamiids</taxon>
        <taxon>Lamiales</taxon>
        <taxon>Orobanchaceae</taxon>
        <taxon>Buchnereae</taxon>
        <taxon>Striga</taxon>
    </lineage>
</organism>